<keyword evidence="4" id="KW-1185">Reference proteome</keyword>
<feature type="compositionally biased region" description="Pro residues" evidence="1">
    <location>
        <begin position="30"/>
        <end position="39"/>
    </location>
</feature>
<evidence type="ECO:0000313" key="4">
    <source>
        <dbReference type="Proteomes" id="UP001597417"/>
    </source>
</evidence>
<dbReference type="RefSeq" id="WP_378266736.1">
    <property type="nucleotide sequence ID" value="NZ_JBHUKR010000009.1"/>
</dbReference>
<evidence type="ECO:0000313" key="3">
    <source>
        <dbReference type="EMBL" id="MFD2418730.1"/>
    </source>
</evidence>
<comment type="caution">
    <text evidence="3">The sequence shown here is derived from an EMBL/GenBank/DDBJ whole genome shotgun (WGS) entry which is preliminary data.</text>
</comment>
<organism evidence="3 4">
    <name type="scientific">Amycolatopsis pigmentata</name>
    <dbReference type="NCBI Taxonomy" id="450801"/>
    <lineage>
        <taxon>Bacteria</taxon>
        <taxon>Bacillati</taxon>
        <taxon>Actinomycetota</taxon>
        <taxon>Actinomycetes</taxon>
        <taxon>Pseudonocardiales</taxon>
        <taxon>Pseudonocardiaceae</taxon>
        <taxon>Amycolatopsis</taxon>
    </lineage>
</organism>
<evidence type="ECO:0000256" key="1">
    <source>
        <dbReference type="SAM" id="MobiDB-lite"/>
    </source>
</evidence>
<name>A0ABW5FVT7_9PSEU</name>
<dbReference type="Pfam" id="PF18726">
    <property type="entry name" value="HEPN_SAV_6107"/>
    <property type="match status" value="1"/>
</dbReference>
<gene>
    <name evidence="3" type="ORF">ACFSXZ_20600</name>
</gene>
<reference evidence="4" key="1">
    <citation type="journal article" date="2019" name="Int. J. Syst. Evol. Microbiol.">
        <title>The Global Catalogue of Microorganisms (GCM) 10K type strain sequencing project: providing services to taxonomists for standard genome sequencing and annotation.</title>
        <authorList>
            <consortium name="The Broad Institute Genomics Platform"/>
            <consortium name="The Broad Institute Genome Sequencing Center for Infectious Disease"/>
            <person name="Wu L."/>
            <person name="Ma J."/>
        </authorList>
    </citation>
    <scope>NUCLEOTIDE SEQUENCE [LARGE SCALE GENOMIC DNA]</scope>
    <source>
        <strain evidence="4">CGMCC 4.7645</strain>
    </source>
</reference>
<feature type="region of interest" description="Disordered" evidence="1">
    <location>
        <begin position="1"/>
        <end position="40"/>
    </location>
</feature>
<feature type="domain" description="SAV-6107-like HEPN" evidence="2">
    <location>
        <begin position="55"/>
        <end position="148"/>
    </location>
</feature>
<proteinExistence type="predicted"/>
<accession>A0ABW5FVT7</accession>
<sequence>MSVAIPFRASSAQPALPLPMAPPRRRRQAPSPPAAPPKPTALRLIAEARRGLAEAEHAAEPAPKFIASYLAALRAGAAVLVARGRPHRGRARPASVWVLLESAVPELAEWAGFFAANSAAQAAAQAGITRRLTTRAADDLCRQAGQFIVIADRVVHGGLVSGFVPAQRAPGGRARRADRERW</sequence>
<dbReference type="EMBL" id="JBHUKR010000009">
    <property type="protein sequence ID" value="MFD2418730.1"/>
    <property type="molecule type" value="Genomic_DNA"/>
</dbReference>
<protein>
    <submittedName>
        <fullName evidence="3">SAV_6107 family HEPN domain-containing protein</fullName>
    </submittedName>
</protein>
<dbReference type="Proteomes" id="UP001597417">
    <property type="component" value="Unassembled WGS sequence"/>
</dbReference>
<dbReference type="InterPro" id="IPR040891">
    <property type="entry name" value="HEPN_SAV_6107"/>
</dbReference>
<evidence type="ECO:0000259" key="2">
    <source>
        <dbReference type="Pfam" id="PF18726"/>
    </source>
</evidence>